<sequence>MPRSAYRIQGFPALLAGLFLLSLGCGTRSAHAPGPSAPGSEASGLATLVFEGGCDASGAVALEGGRFIVGDDEDNILRVYDGRRGGKPLYSVDLSPHLELPAKKRPPEVDIEAATELGALDFWLSSHGRNSSGKEQPSRFRLFATTPPKEGTPLQFAGRPYTQLLEDLLADPRLGSLGLAEASKLAPKEQGGLNIEGMTAMPDGNSLLIGFRNPRPQGKALAIPVLNPKEIIEQGQAARFGPPTLLDLQGLGIRSLSWWRGRYLIIAGAVASEASSRLFTWRGGDDAPVPVSAADFTGLNPEAFVSPEDQEEILVLSDDGTALLDGVECKRLKDPSLKRFRGVWMRLPEDSGVTSPETRGANGP</sequence>
<dbReference type="Proteomes" id="UP001291309">
    <property type="component" value="Unassembled WGS sequence"/>
</dbReference>
<keyword evidence="4" id="KW-1185">Reference proteome</keyword>
<dbReference type="Pfam" id="PF12275">
    <property type="entry name" value="DUF3616"/>
    <property type="match status" value="1"/>
</dbReference>
<organism evidence="3 4">
    <name type="scientific">Hyalangium rubrum</name>
    <dbReference type="NCBI Taxonomy" id="3103134"/>
    <lineage>
        <taxon>Bacteria</taxon>
        <taxon>Pseudomonadati</taxon>
        <taxon>Myxococcota</taxon>
        <taxon>Myxococcia</taxon>
        <taxon>Myxococcales</taxon>
        <taxon>Cystobacterineae</taxon>
        <taxon>Archangiaceae</taxon>
        <taxon>Hyalangium</taxon>
    </lineage>
</organism>
<evidence type="ECO:0000313" key="4">
    <source>
        <dbReference type="Proteomes" id="UP001291309"/>
    </source>
</evidence>
<evidence type="ECO:0000259" key="2">
    <source>
        <dbReference type="Pfam" id="PF12275"/>
    </source>
</evidence>
<evidence type="ECO:0000256" key="1">
    <source>
        <dbReference type="SAM" id="SignalP"/>
    </source>
</evidence>
<name>A0ABU5H8K3_9BACT</name>
<keyword evidence="1" id="KW-0732">Signal</keyword>
<dbReference type="PROSITE" id="PS51257">
    <property type="entry name" value="PROKAR_LIPOPROTEIN"/>
    <property type="match status" value="1"/>
</dbReference>
<reference evidence="3 4" key="1">
    <citation type="submission" date="2023-12" db="EMBL/GenBank/DDBJ databases">
        <title>the genome sequence of Hyalangium sp. s54d21.</title>
        <authorList>
            <person name="Zhang X."/>
        </authorList>
    </citation>
    <scope>NUCLEOTIDE SEQUENCE [LARGE SCALE GENOMIC DNA]</scope>
    <source>
        <strain evidence="4">s54d21</strain>
    </source>
</reference>
<proteinExistence type="predicted"/>
<comment type="caution">
    <text evidence="3">The sequence shown here is derived from an EMBL/GenBank/DDBJ whole genome shotgun (WGS) entry which is preliminary data.</text>
</comment>
<dbReference type="InterPro" id="IPR022060">
    <property type="entry name" value="DUF3616"/>
</dbReference>
<protein>
    <submittedName>
        <fullName evidence="3">DUF3616 domain-containing protein</fullName>
    </submittedName>
</protein>
<feature type="signal peptide" evidence="1">
    <location>
        <begin position="1"/>
        <end position="32"/>
    </location>
</feature>
<evidence type="ECO:0000313" key="3">
    <source>
        <dbReference type="EMBL" id="MDY7229808.1"/>
    </source>
</evidence>
<accession>A0ABU5H8K3</accession>
<dbReference type="RefSeq" id="WP_321548528.1">
    <property type="nucleotide sequence ID" value="NZ_JAXIVS010000009.1"/>
</dbReference>
<feature type="domain" description="DUF3616" evidence="2">
    <location>
        <begin position="162"/>
        <end position="287"/>
    </location>
</feature>
<dbReference type="EMBL" id="JAXIVS010000009">
    <property type="protein sequence ID" value="MDY7229808.1"/>
    <property type="molecule type" value="Genomic_DNA"/>
</dbReference>
<feature type="chain" id="PRO_5046040546" evidence="1">
    <location>
        <begin position="33"/>
        <end position="364"/>
    </location>
</feature>
<gene>
    <name evidence="3" type="ORF">SYV04_25670</name>
</gene>